<accession>A0A246JNV2</accession>
<dbReference type="Proteomes" id="UP000197468">
    <property type="component" value="Unassembled WGS sequence"/>
</dbReference>
<keyword evidence="2" id="KW-1185">Reference proteome</keyword>
<protein>
    <recommendedName>
        <fullName evidence="3">TIGR02646 family protein</fullName>
    </recommendedName>
</protein>
<evidence type="ECO:0000313" key="1">
    <source>
        <dbReference type="EMBL" id="OWQ93839.1"/>
    </source>
</evidence>
<dbReference type="RefSeq" id="WP_088383159.1">
    <property type="nucleotide sequence ID" value="NZ_NIOF01000001.1"/>
</dbReference>
<organism evidence="1 2">
    <name type="scientific">Roseateles aquatilis</name>
    <dbReference type="NCBI Taxonomy" id="431061"/>
    <lineage>
        <taxon>Bacteria</taxon>
        <taxon>Pseudomonadati</taxon>
        <taxon>Pseudomonadota</taxon>
        <taxon>Betaproteobacteria</taxon>
        <taxon>Burkholderiales</taxon>
        <taxon>Sphaerotilaceae</taxon>
        <taxon>Roseateles</taxon>
    </lineage>
</organism>
<comment type="caution">
    <text evidence="1">The sequence shown here is derived from an EMBL/GenBank/DDBJ whole genome shotgun (WGS) entry which is preliminary data.</text>
</comment>
<reference evidence="1 2" key="1">
    <citation type="journal article" date="2008" name="Int. J. Syst. Evol. Microbiol.">
        <title>Description of Roseateles aquatilis sp. nov. and Roseateles terrae sp. nov., in the class Betaproteobacteria, and emended description of the genus Roseateles.</title>
        <authorList>
            <person name="Gomila M."/>
            <person name="Bowien B."/>
            <person name="Falsen E."/>
            <person name="Moore E.R."/>
            <person name="Lalucat J."/>
        </authorList>
    </citation>
    <scope>NUCLEOTIDE SEQUENCE [LARGE SCALE GENOMIC DNA]</scope>
    <source>
        <strain evidence="1 2">CCUG 48205</strain>
    </source>
</reference>
<evidence type="ECO:0000313" key="2">
    <source>
        <dbReference type="Proteomes" id="UP000197468"/>
    </source>
</evidence>
<dbReference type="Gene3D" id="1.10.30.50">
    <property type="match status" value="1"/>
</dbReference>
<dbReference type="OrthoDB" id="8824552at2"/>
<gene>
    <name evidence="1" type="ORF">CDN99_05235</name>
</gene>
<sequence>MPGTCRTAPNGDADWEDWLRRCAAALKDLVTNRSQGVKTDIRGDVYKGAIPFLMTLTHNRCAYCEAKIYQSPPELEHYRPKGRIANAGIKADGEEHPGYWWLAYEWANMLPSCIDCNRVRKHGADKELAGKGDNFPLKDEGRRAWSPDDPIDAEEPLLLDPLRPGFAWDEHFAFNFDGTIQAKSEHGAETIRILGLNRRELLLEQRRQRIDDAVERMSTYLQSRITRAPFAQAKLRALEEMWEGDSDFGSFTQRALHAYVDELATEGVQVRFPPEP</sequence>
<dbReference type="EMBL" id="NIOF01000001">
    <property type="protein sequence ID" value="OWQ93839.1"/>
    <property type="molecule type" value="Genomic_DNA"/>
</dbReference>
<proteinExistence type="predicted"/>
<evidence type="ECO:0008006" key="3">
    <source>
        <dbReference type="Google" id="ProtNLM"/>
    </source>
</evidence>
<dbReference type="AlphaFoldDB" id="A0A246JNV2"/>
<name>A0A246JNV2_9BURK</name>